<keyword evidence="2" id="KW-0067">ATP-binding</keyword>
<evidence type="ECO:0000256" key="1">
    <source>
        <dbReference type="ARBA" id="ARBA00023211"/>
    </source>
</evidence>
<dbReference type="RefSeq" id="WP_144359102.1">
    <property type="nucleotide sequence ID" value="NZ_VMRS01000020.1"/>
</dbReference>
<evidence type="ECO:0000313" key="7">
    <source>
        <dbReference type="Proteomes" id="UP000316649"/>
    </source>
</evidence>
<dbReference type="SUPFAM" id="SSF55729">
    <property type="entry name" value="Acyl-CoA N-acyltransferases (Nat)"/>
    <property type="match status" value="1"/>
</dbReference>
<dbReference type="Proteomes" id="UP000316649">
    <property type="component" value="Unassembled WGS sequence"/>
</dbReference>
<dbReference type="GO" id="GO:0018169">
    <property type="term" value="F:ribosomal S6-glutamic acid ligase activity"/>
    <property type="evidence" value="ECO:0007669"/>
    <property type="project" value="TreeGrafter"/>
</dbReference>
<dbReference type="PANTHER" id="PTHR21621">
    <property type="entry name" value="RIBOSOMAL PROTEIN S6 MODIFICATION PROTEIN"/>
    <property type="match status" value="1"/>
</dbReference>
<keyword evidence="2" id="KW-0547">Nucleotide-binding</keyword>
<evidence type="ECO:0000256" key="3">
    <source>
        <dbReference type="SAM" id="MobiDB-lite"/>
    </source>
</evidence>
<evidence type="ECO:0000259" key="5">
    <source>
        <dbReference type="PROSITE" id="PS51186"/>
    </source>
</evidence>
<dbReference type="PANTHER" id="PTHR21621:SF0">
    <property type="entry name" value="BETA-CITRYLGLUTAMATE SYNTHASE B-RELATED"/>
    <property type="match status" value="1"/>
</dbReference>
<name>A0A557SA07_9GAMM</name>
<dbReference type="PROSITE" id="PS50975">
    <property type="entry name" value="ATP_GRASP"/>
    <property type="match status" value="1"/>
</dbReference>
<evidence type="ECO:0000259" key="4">
    <source>
        <dbReference type="PROSITE" id="PS50975"/>
    </source>
</evidence>
<dbReference type="InterPro" id="IPR017534">
    <property type="entry name" value="GNAT-acetyltransferase"/>
</dbReference>
<dbReference type="Gene3D" id="3.30.470.20">
    <property type="entry name" value="ATP-grasp fold, B domain"/>
    <property type="match status" value="2"/>
</dbReference>
<dbReference type="Pfam" id="PF00583">
    <property type="entry name" value="Acetyltransf_1"/>
    <property type="match status" value="1"/>
</dbReference>
<keyword evidence="7" id="KW-1185">Reference proteome</keyword>
<gene>
    <name evidence="6" type="primary">ngg</name>
    <name evidence="6" type="ORF">FHP88_10605</name>
</gene>
<protein>
    <submittedName>
        <fullName evidence="6">N-acetylglutaminylglutamine synthetase</fullName>
    </submittedName>
</protein>
<feature type="region of interest" description="Disordered" evidence="3">
    <location>
        <begin position="449"/>
        <end position="470"/>
    </location>
</feature>
<comment type="caution">
    <text evidence="6">The sequence shown here is derived from an EMBL/GenBank/DDBJ whole genome shotgun (WGS) entry which is preliminary data.</text>
</comment>
<dbReference type="GO" id="GO:0046872">
    <property type="term" value="F:metal ion binding"/>
    <property type="evidence" value="ECO:0007669"/>
    <property type="project" value="InterPro"/>
</dbReference>
<evidence type="ECO:0000256" key="2">
    <source>
        <dbReference type="PROSITE-ProRule" id="PRU00409"/>
    </source>
</evidence>
<dbReference type="PROSITE" id="PS51186">
    <property type="entry name" value="GNAT"/>
    <property type="match status" value="1"/>
</dbReference>
<feature type="domain" description="N-acetyltransferase" evidence="5">
    <location>
        <begin position="116"/>
        <end position="266"/>
    </location>
</feature>
<dbReference type="AlphaFoldDB" id="A0A557SA07"/>
<dbReference type="InterPro" id="IPR016181">
    <property type="entry name" value="Acyl_CoA_acyltransferase"/>
</dbReference>
<keyword evidence="1" id="KW-0464">Manganese</keyword>
<proteinExistence type="predicted"/>
<feature type="domain" description="ATP-grasp" evidence="4">
    <location>
        <begin position="335"/>
        <end position="583"/>
    </location>
</feature>
<dbReference type="GO" id="GO:0016747">
    <property type="term" value="F:acyltransferase activity, transferring groups other than amino-acyl groups"/>
    <property type="evidence" value="ECO:0007669"/>
    <property type="project" value="InterPro"/>
</dbReference>
<organism evidence="6 7">
    <name type="scientific">Sedimenticola selenatireducens</name>
    <dbReference type="NCBI Taxonomy" id="191960"/>
    <lineage>
        <taxon>Bacteria</taxon>
        <taxon>Pseudomonadati</taxon>
        <taxon>Pseudomonadota</taxon>
        <taxon>Gammaproteobacteria</taxon>
        <taxon>Chromatiales</taxon>
        <taxon>Sedimenticolaceae</taxon>
        <taxon>Sedimenticola</taxon>
    </lineage>
</organism>
<dbReference type="Pfam" id="PF08443">
    <property type="entry name" value="RimK"/>
    <property type="match status" value="1"/>
</dbReference>
<dbReference type="SUPFAM" id="SSF56059">
    <property type="entry name" value="Glutathione synthetase ATP-binding domain-like"/>
    <property type="match status" value="1"/>
</dbReference>
<dbReference type="CDD" id="cd04301">
    <property type="entry name" value="NAT_SF"/>
    <property type="match status" value="1"/>
</dbReference>
<dbReference type="InterPro" id="IPR011761">
    <property type="entry name" value="ATP-grasp"/>
</dbReference>
<dbReference type="InterPro" id="IPR000182">
    <property type="entry name" value="GNAT_dom"/>
</dbReference>
<sequence length="589" mass="65089">METRKNKPQRQLEIENMASLKSWGDPPSALAPELTQETVVDCGWGRLIFGQTFGSNSRLAQELKNEQPGRRDVALYTRDPHVVVSKDPQALFIDPSLTYRLELPTAELELKLPEGVQIRALTGGWDEYHINRIYKARGMVELKPRFSEHLLSEPALQTLVAVDQQSGDVIGCVAGVDHYRAFDDPDNGCSLWALAVDPQCLHPGIGRALVTWLAQEFKQAGRAFMDLSVMHDNAEAIRLYQSLGFYQVPVYCVKTKNVINEQLYVGPRSEESLNVYAQIIVDEACRRGIAVDIVDASGGFFDLSLGGRTVSCRESLTELTSAVALSRCDDKSTTRRFLQRAGLKVPDQQELQSESDALEFLSRHPRVVIKPARGEQGAGVFVDLRAPDETAQAFHTAAKLCDKVLGESFVVGEDLRILVINNEVVAAAIRRPASIVGDGANTVRHLIEKQSRRRSSATQGESSIPLDDETQRCVSNAGYEMEQILPNGVEIQVRKAANLHTGGTLHDVTAELHPILRDAAVEAAQVLGMPLVGLDFIVESADQPSYAIIEANERPGLANHEPQPTAERMLDMLFPQTADRSLRTRYESY</sequence>
<dbReference type="GO" id="GO:0009432">
    <property type="term" value="P:SOS response"/>
    <property type="evidence" value="ECO:0007669"/>
    <property type="project" value="TreeGrafter"/>
</dbReference>
<dbReference type="GO" id="GO:0005737">
    <property type="term" value="C:cytoplasm"/>
    <property type="evidence" value="ECO:0007669"/>
    <property type="project" value="TreeGrafter"/>
</dbReference>
<dbReference type="InterPro" id="IPR013651">
    <property type="entry name" value="ATP-grasp_RimK-type"/>
</dbReference>
<accession>A0A557SA07</accession>
<dbReference type="OrthoDB" id="9803907at2"/>
<evidence type="ECO:0000313" key="6">
    <source>
        <dbReference type="EMBL" id="TVO74262.1"/>
    </source>
</evidence>
<reference evidence="6 7" key="1">
    <citation type="submission" date="2019-07" db="EMBL/GenBank/DDBJ databases">
        <title>The pathways for chlorine oxyanion respiration interact through the shared metabolite chlorate.</title>
        <authorList>
            <person name="Barnum T.P."/>
            <person name="Cheng Y."/>
            <person name="Hill K.A."/>
            <person name="Lucas L.N."/>
            <person name="Carlson H.K."/>
            <person name="Coates J.D."/>
        </authorList>
    </citation>
    <scope>NUCLEOTIDE SEQUENCE [LARGE SCALE GENOMIC DNA]</scope>
    <source>
        <strain evidence="6 7">BK-1</strain>
    </source>
</reference>
<dbReference type="Gene3D" id="3.30.1490.20">
    <property type="entry name" value="ATP-grasp fold, A domain"/>
    <property type="match status" value="1"/>
</dbReference>
<dbReference type="GO" id="GO:0005524">
    <property type="term" value="F:ATP binding"/>
    <property type="evidence" value="ECO:0007669"/>
    <property type="project" value="UniProtKB-UniRule"/>
</dbReference>
<dbReference type="EMBL" id="VMNH01000011">
    <property type="protein sequence ID" value="TVO74262.1"/>
    <property type="molecule type" value="Genomic_DNA"/>
</dbReference>
<dbReference type="NCBIfam" id="TIGR03103">
    <property type="entry name" value="trio_acet_GNAT"/>
    <property type="match status" value="1"/>
</dbReference>
<dbReference type="Gene3D" id="3.40.630.30">
    <property type="match status" value="1"/>
</dbReference>
<dbReference type="InterPro" id="IPR013815">
    <property type="entry name" value="ATP_grasp_subdomain_1"/>
</dbReference>